<feature type="domain" description="Aldehyde dehydrogenase" evidence="5">
    <location>
        <begin position="53"/>
        <end position="505"/>
    </location>
</feature>
<dbReference type="SUPFAM" id="SSF53720">
    <property type="entry name" value="ALDH-like"/>
    <property type="match status" value="1"/>
</dbReference>
<dbReference type="FunFam" id="3.40.605.10:FF:000001">
    <property type="entry name" value="Aldehyde dehydrogenase 1"/>
    <property type="match status" value="1"/>
</dbReference>
<dbReference type="InterPro" id="IPR016160">
    <property type="entry name" value="Ald_DH_CS_CYS"/>
</dbReference>
<gene>
    <name evidence="6" type="ORF">SAMN05216188_105105</name>
</gene>
<sequence length="510" mass="54388">MSFQPWVATWQRRGTALDREGRDMPVNTNPSKPGQPSPAVVLRHHVAGEAVDSAGEADDVVDPANGELLARSPRGTEAEVDLAVAAARHAFIRWSGSTPKDRSDALRRIADRVEDNAGEISRVEARNAGKPLAAAVQEVAASIDNLRFFAGAARVVEGRAAGEYLDGYTSMVRREPVGVIGQITPWNYPLQMAAWKIGPALATGNTVVLKPSETTPLTTLMLAELAAEELPSGVLNVVTGDGRTGASLARHPDVDMIALTGSAGAGRAVATAAVQTLKRVHLELGGKAPVVVFDDADLESAVDIITRVGYYNAGQDCTAATRVLVADGVHDELVAGLVEHARDFRTGDTMSPLTSLGPLNSAAQRARVEGFLDRRPDHTEIVTGGRRPEEQGCFLEPTVVVGVRQDDELSQAEIFGPVITVQRFSGEPQAIEFANGTPYGLASSVWTRDVGRALRVSRALRFGCVWINDHLPLVSEMPHGGYGQSGYGKDLSAYALEDFTNIKHVMAKLS</sequence>
<dbReference type="Proteomes" id="UP000199352">
    <property type="component" value="Unassembled WGS sequence"/>
</dbReference>
<dbReference type="InterPro" id="IPR029510">
    <property type="entry name" value="Ald_DH_CS_GLU"/>
</dbReference>
<evidence type="ECO:0000256" key="2">
    <source>
        <dbReference type="PROSITE-ProRule" id="PRU10007"/>
    </source>
</evidence>
<organism evidence="6 7">
    <name type="scientific">Lentzea xinjiangensis</name>
    <dbReference type="NCBI Taxonomy" id="402600"/>
    <lineage>
        <taxon>Bacteria</taxon>
        <taxon>Bacillati</taxon>
        <taxon>Actinomycetota</taxon>
        <taxon>Actinomycetes</taxon>
        <taxon>Pseudonocardiales</taxon>
        <taxon>Pseudonocardiaceae</taxon>
        <taxon>Lentzea</taxon>
    </lineage>
</organism>
<evidence type="ECO:0000313" key="6">
    <source>
        <dbReference type="EMBL" id="SEQ78867.1"/>
    </source>
</evidence>
<dbReference type="Pfam" id="PF00171">
    <property type="entry name" value="Aldedh"/>
    <property type="match status" value="1"/>
</dbReference>
<protein>
    <submittedName>
        <fullName evidence="6">Betaine-aldehyde dehydrogenase</fullName>
    </submittedName>
</protein>
<dbReference type="EMBL" id="FOFR01000005">
    <property type="protein sequence ID" value="SEQ78867.1"/>
    <property type="molecule type" value="Genomic_DNA"/>
</dbReference>
<dbReference type="InterPro" id="IPR016161">
    <property type="entry name" value="Ald_DH/histidinol_DH"/>
</dbReference>
<dbReference type="Gene3D" id="3.40.309.10">
    <property type="entry name" value="Aldehyde Dehydrogenase, Chain A, domain 2"/>
    <property type="match status" value="1"/>
</dbReference>
<dbReference type="InterPro" id="IPR015590">
    <property type="entry name" value="Aldehyde_DH_dom"/>
</dbReference>
<evidence type="ECO:0000259" key="5">
    <source>
        <dbReference type="Pfam" id="PF00171"/>
    </source>
</evidence>
<evidence type="ECO:0000256" key="4">
    <source>
        <dbReference type="SAM" id="MobiDB-lite"/>
    </source>
</evidence>
<feature type="active site" evidence="2">
    <location>
        <position position="283"/>
    </location>
</feature>
<dbReference type="STRING" id="402600.SAMN05216188_105105"/>
<dbReference type="PANTHER" id="PTHR11699">
    <property type="entry name" value="ALDEHYDE DEHYDROGENASE-RELATED"/>
    <property type="match status" value="1"/>
</dbReference>
<dbReference type="AlphaFoldDB" id="A0A1H9IWJ0"/>
<dbReference type="InterPro" id="IPR016163">
    <property type="entry name" value="Ald_DH_C"/>
</dbReference>
<feature type="region of interest" description="Disordered" evidence="4">
    <location>
        <begin position="12"/>
        <end position="37"/>
    </location>
</feature>
<evidence type="ECO:0000313" key="7">
    <source>
        <dbReference type="Proteomes" id="UP000199352"/>
    </source>
</evidence>
<dbReference type="PROSITE" id="PS00070">
    <property type="entry name" value="ALDEHYDE_DEHYDR_CYS"/>
    <property type="match status" value="1"/>
</dbReference>
<evidence type="ECO:0000256" key="1">
    <source>
        <dbReference type="ARBA" id="ARBA00023002"/>
    </source>
</evidence>
<dbReference type="NCBIfam" id="NF010000">
    <property type="entry name" value="PRK13473.1"/>
    <property type="match status" value="1"/>
</dbReference>
<evidence type="ECO:0000256" key="3">
    <source>
        <dbReference type="RuleBase" id="RU003345"/>
    </source>
</evidence>
<dbReference type="InterPro" id="IPR016162">
    <property type="entry name" value="Ald_DH_N"/>
</dbReference>
<keyword evidence="7" id="KW-1185">Reference proteome</keyword>
<keyword evidence="1 3" id="KW-0560">Oxidoreductase</keyword>
<dbReference type="InterPro" id="IPR015657">
    <property type="entry name" value="Aminobutyraldehyde_DH"/>
</dbReference>
<name>A0A1H9IWJ0_9PSEU</name>
<comment type="similarity">
    <text evidence="3">Belongs to the aldehyde dehydrogenase family.</text>
</comment>
<reference evidence="7" key="1">
    <citation type="submission" date="2016-10" db="EMBL/GenBank/DDBJ databases">
        <authorList>
            <person name="Varghese N."/>
            <person name="Submissions S."/>
        </authorList>
    </citation>
    <scope>NUCLEOTIDE SEQUENCE [LARGE SCALE GENOMIC DNA]</scope>
    <source>
        <strain evidence="7">CGMCC 4.3525</strain>
    </source>
</reference>
<dbReference type="CDD" id="cd07092">
    <property type="entry name" value="ALDH_ABALDH-YdcW"/>
    <property type="match status" value="1"/>
</dbReference>
<dbReference type="PROSITE" id="PS00687">
    <property type="entry name" value="ALDEHYDE_DEHYDR_GLU"/>
    <property type="match status" value="1"/>
</dbReference>
<dbReference type="GO" id="GO:0016620">
    <property type="term" value="F:oxidoreductase activity, acting on the aldehyde or oxo group of donors, NAD or NADP as acceptor"/>
    <property type="evidence" value="ECO:0007669"/>
    <property type="project" value="InterPro"/>
</dbReference>
<dbReference type="Gene3D" id="3.40.605.10">
    <property type="entry name" value="Aldehyde Dehydrogenase, Chain A, domain 1"/>
    <property type="match status" value="1"/>
</dbReference>
<accession>A0A1H9IWJ0</accession>
<proteinExistence type="inferred from homology"/>